<dbReference type="EMBL" id="CP050292">
    <property type="protein sequence ID" value="QND71293.1"/>
    <property type="molecule type" value="Genomic_DNA"/>
</dbReference>
<dbReference type="RefSeq" id="WP_115028862.1">
    <property type="nucleotide sequence ID" value="NZ_CP050292.1"/>
</dbReference>
<gene>
    <name evidence="1" type="ORF">HB776_08605</name>
</gene>
<reference evidence="2" key="1">
    <citation type="journal article" date="2020" name="Mol. Plant Microbe">
        <title>Rhizobial microsymbionts of the narrowly endemic Oxytropis species growing in Kamchatka are characterized by significant genetic diversity and possess a set of genes that are associated with T3SS and T6SS secretion systems and can affect the development of symbiosis.</title>
        <authorList>
            <person name="Safronova V."/>
            <person name="Guro P."/>
            <person name="Sazanova A."/>
            <person name="Kuznetsova I."/>
            <person name="Belimov A."/>
            <person name="Yakubov V."/>
            <person name="Chirak E."/>
            <person name="Afonin A."/>
            <person name="Gogolev Y."/>
            <person name="Andronov E."/>
            <person name="Tikhonovich I."/>
        </authorList>
    </citation>
    <scope>NUCLEOTIDE SEQUENCE [LARGE SCALE GENOMIC DNA]</scope>
    <source>
        <strain evidence="2">581</strain>
    </source>
</reference>
<organism evidence="1 2">
    <name type="scientific">Tardiphaga robiniae</name>
    <dbReference type="NCBI Taxonomy" id="943830"/>
    <lineage>
        <taxon>Bacteria</taxon>
        <taxon>Pseudomonadati</taxon>
        <taxon>Pseudomonadota</taxon>
        <taxon>Alphaproteobacteria</taxon>
        <taxon>Hyphomicrobiales</taxon>
        <taxon>Nitrobacteraceae</taxon>
        <taxon>Tardiphaga</taxon>
    </lineage>
</organism>
<evidence type="ECO:0000313" key="1">
    <source>
        <dbReference type="EMBL" id="QND71293.1"/>
    </source>
</evidence>
<accession>A0A7G6TX11</accession>
<protein>
    <submittedName>
        <fullName evidence="1">Uncharacterized protein</fullName>
    </submittedName>
</protein>
<evidence type="ECO:0000313" key="2">
    <source>
        <dbReference type="Proteomes" id="UP000515291"/>
    </source>
</evidence>
<proteinExistence type="predicted"/>
<name>A0A7G6TX11_9BRAD</name>
<dbReference type="Proteomes" id="UP000515291">
    <property type="component" value="Chromosome"/>
</dbReference>
<sequence length="134" mass="15603">MSEEAPSYVGPHEGREFDLMIAGQKHLSMFVFEGSEKYADYPDPRFDEFVANGRFVKAEKIEKYTLSNGRELSTRYVLYADAQEAWRIPAMLMVQSLYLTLLPGRRPDLERMIGELLGYDRADVEQFITWLRQP</sequence>
<dbReference type="KEGG" id="trb:HB776_08605"/>
<dbReference type="AlphaFoldDB" id="A0A7G6TX11"/>